<accession>A0A081NJZ0</accession>
<dbReference type="EMBL" id="JOKH01000001">
    <property type="protein sequence ID" value="KEQ18763.1"/>
    <property type="molecule type" value="Genomic_DNA"/>
</dbReference>
<evidence type="ECO:0000313" key="2">
    <source>
        <dbReference type="EMBL" id="KEQ18763.1"/>
    </source>
</evidence>
<dbReference type="InterPro" id="IPR025399">
    <property type="entry name" value="DUF4372"/>
</dbReference>
<gene>
    <name evidence="2" type="ORF">GZ78_01330</name>
</gene>
<dbReference type="AlphaFoldDB" id="A0A081NJZ0"/>
<dbReference type="eggNOG" id="COG3385">
    <property type="taxonomic scope" value="Bacteria"/>
</dbReference>
<evidence type="ECO:0000313" key="3">
    <source>
        <dbReference type="Proteomes" id="UP000028073"/>
    </source>
</evidence>
<dbReference type="RefSeq" id="WP_051785709.1">
    <property type="nucleotide sequence ID" value="NZ_JOKH01000001.1"/>
</dbReference>
<comment type="caution">
    <text evidence="2">The sequence shown here is derived from an EMBL/GenBank/DDBJ whole genome shotgun (WGS) entry which is preliminary data.</text>
</comment>
<protein>
    <recommendedName>
        <fullName evidence="1">DUF4372 domain-containing protein</fullName>
    </recommendedName>
</protein>
<sequence length="173" mass="19848">MQVSWASEQRFPTVTQSHSRHQFQKVFDRHNGDHRIRTLSCWTQLVAMMLAQLTRLISTRDLVENFNTCHSHHYHLGVSRIKRSSLSDANSHRTASIFSETSFFLLQKVRSHLPQGADSDMVRLIDSTTIDLNVNPFEWTHFRKTKGGIIYTPCPDHNTVSAVVTANSQENQS</sequence>
<dbReference type="OrthoDB" id="6112254at2"/>
<dbReference type="Pfam" id="PF14294">
    <property type="entry name" value="DUF4372"/>
    <property type="match status" value="1"/>
</dbReference>
<dbReference type="Proteomes" id="UP000028073">
    <property type="component" value="Unassembled WGS sequence"/>
</dbReference>
<feature type="domain" description="DUF4372" evidence="1">
    <location>
        <begin position="11"/>
        <end position="78"/>
    </location>
</feature>
<proteinExistence type="predicted"/>
<keyword evidence="3" id="KW-1185">Reference proteome</keyword>
<reference evidence="2 3" key="1">
    <citation type="submission" date="2014-06" db="EMBL/GenBank/DDBJ databases">
        <title>Whole Genome Sequences of Three Symbiotic Endozoicomonas Bacteria.</title>
        <authorList>
            <person name="Neave M.J."/>
            <person name="Apprill A."/>
            <person name="Voolstra C.R."/>
        </authorList>
    </citation>
    <scope>NUCLEOTIDE SEQUENCE [LARGE SCALE GENOMIC DNA]</scope>
    <source>
        <strain evidence="2 3">DSM 25634</strain>
    </source>
</reference>
<organism evidence="2 3">
    <name type="scientific">Endozoicomonas numazuensis</name>
    <dbReference type="NCBI Taxonomy" id="1137799"/>
    <lineage>
        <taxon>Bacteria</taxon>
        <taxon>Pseudomonadati</taxon>
        <taxon>Pseudomonadota</taxon>
        <taxon>Gammaproteobacteria</taxon>
        <taxon>Oceanospirillales</taxon>
        <taxon>Endozoicomonadaceae</taxon>
        <taxon>Endozoicomonas</taxon>
    </lineage>
</organism>
<evidence type="ECO:0000259" key="1">
    <source>
        <dbReference type="Pfam" id="PF14294"/>
    </source>
</evidence>
<name>A0A081NJZ0_9GAMM</name>